<evidence type="ECO:0000256" key="2">
    <source>
        <dbReference type="SAM" id="Phobius"/>
    </source>
</evidence>
<feature type="transmembrane region" description="Helical" evidence="2">
    <location>
        <begin position="311"/>
        <end position="332"/>
    </location>
</feature>
<sequence>MATRCLQTDRGWAWLVLFAAVINQIVGVGFSIVLNAYYVPWLQYFGEGRFMTAWISSVNIGIMFFVGPLATALTSRFGVQRSLIASSLLSGSCYVISSYAQNITTLIVLCGAVSGAGVGVGYMAGYGIIGEYFEKWRGLAYGIAATGVGIAPMILAPLQQYLIDSYTWRGALIISAGVVLNGCVVGAIMRDPPVHHTHLPAHEQRPPCWDSRLIKDAPFLLLCVSNTLCGLGLSPGVVLFYDHLENQGLTQDAASWAFMIWGILNVCGRLAAAFIIQTQLLQFSGVHVYYVSQTLTGIFSALLGIPGQSYLYYNTMAGFYACCYGMLMAAWPMTCVEMFGQNRLMTAMGWFQESAGVGYIVGAPLGGYIADAFGSTALAYYGGGLCLAVGGLVVVPLPYLRSHGVKVEAAPNHLANDYSKIAPGTVRGMLSSDAAMPEV</sequence>
<dbReference type="PANTHER" id="PTHR11360">
    <property type="entry name" value="MONOCARBOXYLATE TRANSPORTER"/>
    <property type="match status" value="1"/>
</dbReference>
<accession>A0ABM1F161</accession>
<dbReference type="InterPro" id="IPR020846">
    <property type="entry name" value="MFS_dom"/>
</dbReference>
<evidence type="ECO:0000259" key="3">
    <source>
        <dbReference type="PROSITE" id="PS50850"/>
    </source>
</evidence>
<evidence type="ECO:0000313" key="4">
    <source>
        <dbReference type="Proteomes" id="UP000695022"/>
    </source>
</evidence>
<keyword evidence="2" id="KW-1133">Transmembrane helix</keyword>
<dbReference type="SUPFAM" id="SSF103473">
    <property type="entry name" value="MFS general substrate transporter"/>
    <property type="match status" value="1"/>
</dbReference>
<name>A0ABM1F161_PRICU</name>
<gene>
    <name evidence="5" type="primary">LOC106817991</name>
</gene>
<feature type="transmembrane region" description="Helical" evidence="2">
    <location>
        <begin position="219"/>
        <end position="241"/>
    </location>
</feature>
<dbReference type="Proteomes" id="UP000695022">
    <property type="component" value="Unplaced"/>
</dbReference>
<feature type="transmembrane region" description="Helical" evidence="2">
    <location>
        <begin position="288"/>
        <end position="305"/>
    </location>
</feature>
<feature type="transmembrane region" description="Helical" evidence="2">
    <location>
        <begin position="12"/>
        <end position="38"/>
    </location>
</feature>
<feature type="transmembrane region" description="Helical" evidence="2">
    <location>
        <begin position="344"/>
        <end position="366"/>
    </location>
</feature>
<feature type="transmembrane region" description="Helical" evidence="2">
    <location>
        <begin position="138"/>
        <end position="158"/>
    </location>
</feature>
<comment type="subcellular location">
    <subcellularLocation>
        <location evidence="1">Membrane</location>
        <topology evidence="1">Multi-pass membrane protein</topology>
    </subcellularLocation>
</comment>
<keyword evidence="2" id="KW-0472">Membrane</keyword>
<dbReference type="CDD" id="cd17352">
    <property type="entry name" value="MFS_MCT_SLC16"/>
    <property type="match status" value="1"/>
</dbReference>
<dbReference type="InterPro" id="IPR050327">
    <property type="entry name" value="Proton-linked_MCT"/>
</dbReference>
<dbReference type="Pfam" id="PF07690">
    <property type="entry name" value="MFS_1"/>
    <property type="match status" value="1"/>
</dbReference>
<dbReference type="RefSeq" id="XP_014678182.1">
    <property type="nucleotide sequence ID" value="XM_014822696.1"/>
</dbReference>
<feature type="transmembrane region" description="Helical" evidence="2">
    <location>
        <begin position="253"/>
        <end position="276"/>
    </location>
</feature>
<keyword evidence="4" id="KW-1185">Reference proteome</keyword>
<dbReference type="PANTHER" id="PTHR11360:SF284">
    <property type="entry name" value="EG:103B4.3 PROTEIN-RELATED"/>
    <property type="match status" value="1"/>
</dbReference>
<evidence type="ECO:0000313" key="5">
    <source>
        <dbReference type="RefSeq" id="XP_014678182.1"/>
    </source>
</evidence>
<feature type="domain" description="Major facilitator superfamily (MFS) profile" evidence="3">
    <location>
        <begin position="15"/>
        <end position="439"/>
    </location>
</feature>
<protein>
    <submittedName>
        <fullName evidence="5">Monocarboxylate transporter 13-like</fullName>
    </submittedName>
</protein>
<dbReference type="InterPro" id="IPR036259">
    <property type="entry name" value="MFS_trans_sf"/>
</dbReference>
<keyword evidence="2" id="KW-0812">Transmembrane</keyword>
<organism evidence="4 5">
    <name type="scientific">Priapulus caudatus</name>
    <name type="common">Priapulid worm</name>
    <dbReference type="NCBI Taxonomy" id="37621"/>
    <lineage>
        <taxon>Eukaryota</taxon>
        <taxon>Metazoa</taxon>
        <taxon>Ecdysozoa</taxon>
        <taxon>Scalidophora</taxon>
        <taxon>Priapulida</taxon>
        <taxon>Priapulimorpha</taxon>
        <taxon>Priapulimorphida</taxon>
        <taxon>Priapulidae</taxon>
        <taxon>Priapulus</taxon>
    </lineage>
</organism>
<reference evidence="5" key="1">
    <citation type="submission" date="2025-08" db="UniProtKB">
        <authorList>
            <consortium name="RefSeq"/>
        </authorList>
    </citation>
    <scope>IDENTIFICATION</scope>
</reference>
<dbReference type="InterPro" id="IPR011701">
    <property type="entry name" value="MFS"/>
</dbReference>
<dbReference type="Gene3D" id="1.20.1250.20">
    <property type="entry name" value="MFS general substrate transporter like domains"/>
    <property type="match status" value="1"/>
</dbReference>
<feature type="transmembrane region" description="Helical" evidence="2">
    <location>
        <begin position="106"/>
        <end position="126"/>
    </location>
</feature>
<dbReference type="PROSITE" id="PS50850">
    <property type="entry name" value="MFS"/>
    <property type="match status" value="1"/>
</dbReference>
<feature type="transmembrane region" description="Helical" evidence="2">
    <location>
        <begin position="378"/>
        <end position="400"/>
    </location>
</feature>
<dbReference type="GeneID" id="106817991"/>
<proteinExistence type="predicted"/>
<feature type="transmembrane region" description="Helical" evidence="2">
    <location>
        <begin position="50"/>
        <end position="70"/>
    </location>
</feature>
<evidence type="ECO:0000256" key="1">
    <source>
        <dbReference type="ARBA" id="ARBA00004141"/>
    </source>
</evidence>
<feature type="transmembrane region" description="Helical" evidence="2">
    <location>
        <begin position="170"/>
        <end position="189"/>
    </location>
</feature>